<keyword evidence="2" id="KW-1185">Reference proteome</keyword>
<dbReference type="OMA" id="RSNTWIL"/>
<evidence type="ECO:0000313" key="1">
    <source>
        <dbReference type="EMBL" id="EEP77723.1"/>
    </source>
</evidence>
<organism evidence="1 2">
    <name type="scientific">Uncinocarpus reesii (strain UAMH 1704)</name>
    <dbReference type="NCBI Taxonomy" id="336963"/>
    <lineage>
        <taxon>Eukaryota</taxon>
        <taxon>Fungi</taxon>
        <taxon>Dikarya</taxon>
        <taxon>Ascomycota</taxon>
        <taxon>Pezizomycotina</taxon>
        <taxon>Eurotiomycetes</taxon>
        <taxon>Eurotiomycetidae</taxon>
        <taxon>Onygenales</taxon>
        <taxon>Onygenaceae</taxon>
        <taxon>Uncinocarpus</taxon>
    </lineage>
</organism>
<dbReference type="KEGG" id="ure:UREG_02572"/>
<dbReference type="GeneID" id="8441943"/>
<proteinExistence type="predicted"/>
<sequence>MSAGNLRPSSLRSFWNRTFSYSARRALADLHQGPPEAQFSANHEPAPRREGLSDKLAAGYPEKAPKIGYDPERITQERSILSERFELPDIPATYTDLGVEIDAIGQLKITDPVASRREHKTALVFSAAPISLVERDFRKLLDPGKLIEGWRTDGGLEKIIPSRDLQTLRRKHGWVLVFKSPAAAQEYQARVHNLRNLLRQNLPLSSDSKLQLPPAYTTHGSRGFTLQDYTLSSPALFPSVIAHLAPFKKHIKDLIKLHHNINTRNPGEEQSYGVQISLDTRYLSRLETEHIAQFLRYDSENRKLQWKLANVANPILPLTGESHTVLDRVESAVQSAKGLSSWRVLFENPSEARRFVRAWHRRPWPRFESLPRSEPPSLMHVECLFQGEGF</sequence>
<gene>
    <name evidence="1" type="ORF">UREG_02572</name>
</gene>
<dbReference type="OrthoDB" id="5332316at2759"/>
<dbReference type="VEuPathDB" id="FungiDB:UREG_02572"/>
<name>C4JGR0_UNCRE</name>
<dbReference type="EMBL" id="CH476615">
    <property type="protein sequence ID" value="EEP77723.1"/>
    <property type="molecule type" value="Genomic_DNA"/>
</dbReference>
<dbReference type="Proteomes" id="UP000002058">
    <property type="component" value="Unassembled WGS sequence"/>
</dbReference>
<dbReference type="eggNOG" id="ENOG502SPB4">
    <property type="taxonomic scope" value="Eukaryota"/>
</dbReference>
<dbReference type="AlphaFoldDB" id="C4JGR0"/>
<dbReference type="HOGENOM" id="CLU_052357_0_0_1"/>
<dbReference type="RefSeq" id="XP_002543056.1">
    <property type="nucleotide sequence ID" value="XM_002543010.1"/>
</dbReference>
<reference evidence="2" key="1">
    <citation type="journal article" date="2009" name="Genome Res.">
        <title>Comparative genomic analyses of the human fungal pathogens Coccidioides and their relatives.</title>
        <authorList>
            <person name="Sharpton T.J."/>
            <person name="Stajich J.E."/>
            <person name="Rounsley S.D."/>
            <person name="Gardner M.J."/>
            <person name="Wortman J.R."/>
            <person name="Jordar V.S."/>
            <person name="Maiti R."/>
            <person name="Kodira C.D."/>
            <person name="Neafsey D.E."/>
            <person name="Zeng Q."/>
            <person name="Hung C.-Y."/>
            <person name="McMahan C."/>
            <person name="Muszewska A."/>
            <person name="Grynberg M."/>
            <person name="Mandel M.A."/>
            <person name="Kellner E.M."/>
            <person name="Barker B.M."/>
            <person name="Galgiani J.N."/>
            <person name="Orbach M.J."/>
            <person name="Kirkland T.N."/>
            <person name="Cole G.T."/>
            <person name="Henn M.R."/>
            <person name="Birren B.W."/>
            <person name="Taylor J.W."/>
        </authorList>
    </citation>
    <scope>NUCLEOTIDE SEQUENCE [LARGE SCALE GENOMIC DNA]</scope>
    <source>
        <strain evidence="2">UAMH 1704</strain>
    </source>
</reference>
<evidence type="ECO:0000313" key="2">
    <source>
        <dbReference type="Proteomes" id="UP000002058"/>
    </source>
</evidence>
<dbReference type="InParanoid" id="C4JGR0"/>
<accession>C4JGR0</accession>
<protein>
    <submittedName>
        <fullName evidence="1">Uncharacterized protein</fullName>
    </submittedName>
</protein>